<dbReference type="HAMAP" id="MF_00087">
    <property type="entry name" value="Glu_tRNA_reductase"/>
    <property type="match status" value="1"/>
</dbReference>
<comment type="catalytic activity">
    <reaction evidence="4">
        <text>(S)-4-amino-5-oxopentanoate + tRNA(Glu) + NADP(+) = L-glutamyl-tRNA(Glu) + NADPH + H(+)</text>
        <dbReference type="Rhea" id="RHEA:12344"/>
        <dbReference type="Rhea" id="RHEA-COMP:9663"/>
        <dbReference type="Rhea" id="RHEA-COMP:9680"/>
        <dbReference type="ChEBI" id="CHEBI:15378"/>
        <dbReference type="ChEBI" id="CHEBI:57501"/>
        <dbReference type="ChEBI" id="CHEBI:57783"/>
        <dbReference type="ChEBI" id="CHEBI:58349"/>
        <dbReference type="ChEBI" id="CHEBI:78442"/>
        <dbReference type="ChEBI" id="CHEBI:78520"/>
        <dbReference type="EC" id="1.2.1.70"/>
    </reaction>
</comment>
<feature type="binding site" evidence="4 6">
    <location>
        <begin position="47"/>
        <end position="50"/>
    </location>
    <ligand>
        <name>substrate</name>
    </ligand>
</feature>
<comment type="similarity">
    <text evidence="4">Belongs to the glutamyl-tRNA reductase family.</text>
</comment>
<dbReference type="Gene3D" id="3.40.50.720">
    <property type="entry name" value="NAD(P)-binding Rossmann-like Domain"/>
    <property type="match status" value="1"/>
</dbReference>
<name>A0A9D1LWW6_9FIRM</name>
<dbReference type="EMBL" id="DVNG01000008">
    <property type="protein sequence ID" value="HIU49518.1"/>
    <property type="molecule type" value="Genomic_DNA"/>
</dbReference>
<feature type="active site" description="Nucleophile" evidence="4 5">
    <location>
        <position position="48"/>
    </location>
</feature>
<dbReference type="SUPFAM" id="SSF51735">
    <property type="entry name" value="NAD(P)-binding Rossmann-fold domains"/>
    <property type="match status" value="1"/>
</dbReference>
<dbReference type="Gene3D" id="3.30.460.30">
    <property type="entry name" value="Glutamyl-tRNA reductase, N-terminal domain"/>
    <property type="match status" value="1"/>
</dbReference>
<dbReference type="InterPro" id="IPR015895">
    <property type="entry name" value="4pyrrol_synth_GluRdtase_N"/>
</dbReference>
<proteinExistence type="inferred from homology"/>
<comment type="miscellaneous">
    <text evidence="4">During catalysis, the active site Cys acts as a nucleophile attacking the alpha-carbonyl group of tRNA-bound glutamate with the formation of a thioester intermediate between enzyme and glutamate, and the concomitant release of tRNA(Glu). The thioester intermediate is finally reduced by direct hydride transfer from NADPH, to form the product GSA.</text>
</comment>
<feature type="binding site" evidence="4 6">
    <location>
        <begin position="110"/>
        <end position="112"/>
    </location>
    <ligand>
        <name>substrate</name>
    </ligand>
</feature>
<evidence type="ECO:0000256" key="1">
    <source>
        <dbReference type="ARBA" id="ARBA00022857"/>
    </source>
</evidence>
<dbReference type="CDD" id="cd05213">
    <property type="entry name" value="NAD_bind_Glutamyl_tRNA_reduct"/>
    <property type="match status" value="1"/>
</dbReference>
<protein>
    <recommendedName>
        <fullName evidence="4">Glutamyl-tRNA reductase</fullName>
        <shortName evidence="4">GluTR</shortName>
        <ecNumber evidence="4">1.2.1.70</ecNumber>
    </recommendedName>
</protein>
<dbReference type="PIRSF" id="PIRSF000445">
    <property type="entry name" value="4pyrrol_synth_GluRdtase"/>
    <property type="match status" value="1"/>
</dbReference>
<dbReference type="Proteomes" id="UP000824118">
    <property type="component" value="Unassembled WGS sequence"/>
</dbReference>
<evidence type="ECO:0000256" key="3">
    <source>
        <dbReference type="ARBA" id="ARBA00023244"/>
    </source>
</evidence>
<reference evidence="10" key="2">
    <citation type="journal article" date="2021" name="PeerJ">
        <title>Extensive microbial diversity within the chicken gut microbiome revealed by metagenomics and culture.</title>
        <authorList>
            <person name="Gilroy R."/>
            <person name="Ravi A."/>
            <person name="Getino M."/>
            <person name="Pursley I."/>
            <person name="Horton D.L."/>
            <person name="Alikhan N.F."/>
            <person name="Baker D."/>
            <person name="Gharbi K."/>
            <person name="Hall N."/>
            <person name="Watson M."/>
            <person name="Adriaenssens E.M."/>
            <person name="Foster-Nyarko E."/>
            <person name="Jarju S."/>
            <person name="Secka A."/>
            <person name="Antonio M."/>
            <person name="Oren A."/>
            <person name="Chaudhuri R.R."/>
            <person name="La Ragione R."/>
            <person name="Hildebrand F."/>
            <person name="Pallen M.J."/>
        </authorList>
    </citation>
    <scope>NUCLEOTIDE SEQUENCE</scope>
    <source>
        <strain evidence="10">ChiGjej1B1-1684</strain>
    </source>
</reference>
<dbReference type="Pfam" id="PF01488">
    <property type="entry name" value="Shikimate_DH"/>
    <property type="match status" value="1"/>
</dbReference>
<dbReference type="FunFam" id="3.30.460.30:FF:000001">
    <property type="entry name" value="Glutamyl-tRNA reductase"/>
    <property type="match status" value="1"/>
</dbReference>
<comment type="subunit">
    <text evidence="4">Homodimer.</text>
</comment>
<dbReference type="NCBIfam" id="TIGR01035">
    <property type="entry name" value="hemA"/>
    <property type="match status" value="1"/>
</dbReference>
<dbReference type="AlphaFoldDB" id="A0A9D1LWW6"/>
<keyword evidence="1 4" id="KW-0521">NADP</keyword>
<feature type="domain" description="Glutamyl-tRNA reductase N-terminal" evidence="9">
    <location>
        <begin position="4"/>
        <end position="152"/>
    </location>
</feature>
<feature type="site" description="Important for activity" evidence="4 7">
    <location>
        <position position="95"/>
    </location>
</feature>
<organism evidence="10 11">
    <name type="scientific">Candidatus Limousia pullorum</name>
    <dbReference type="NCBI Taxonomy" id="2840860"/>
    <lineage>
        <taxon>Bacteria</taxon>
        <taxon>Bacillati</taxon>
        <taxon>Bacillota</taxon>
        <taxon>Clostridia</taxon>
        <taxon>Eubacteriales</taxon>
        <taxon>Oscillospiraceae</taxon>
        <taxon>Oscillospiraceae incertae sedis</taxon>
        <taxon>Candidatus Limousia</taxon>
    </lineage>
</organism>
<evidence type="ECO:0000256" key="7">
    <source>
        <dbReference type="PIRSR" id="PIRSR000445-4"/>
    </source>
</evidence>
<comment type="domain">
    <text evidence="4">Possesses an unusual extended V-shaped dimeric structure with each monomer consisting of three distinct domains arranged along a curved 'spinal' alpha-helix. The N-terminal catalytic domain specifically recognizes the glutamate moiety of the substrate. The second domain is the NADPH-binding domain, and the third C-terminal domain is responsible for dimerization.</text>
</comment>
<keyword evidence="2 4" id="KW-0560">Oxidoreductase</keyword>
<dbReference type="EC" id="1.2.1.70" evidence="4"/>
<gene>
    <name evidence="4 10" type="primary">hemA</name>
    <name evidence="10" type="ORF">IAD22_00680</name>
</gene>
<dbReference type="InterPro" id="IPR006151">
    <property type="entry name" value="Shikm_DH/Glu-tRNA_Rdtase"/>
</dbReference>
<evidence type="ECO:0000256" key="4">
    <source>
        <dbReference type="HAMAP-Rule" id="MF_00087"/>
    </source>
</evidence>
<reference evidence="10" key="1">
    <citation type="submission" date="2020-10" db="EMBL/GenBank/DDBJ databases">
        <authorList>
            <person name="Gilroy R."/>
        </authorList>
    </citation>
    <scope>NUCLEOTIDE SEQUENCE</scope>
    <source>
        <strain evidence="10">ChiGjej1B1-1684</strain>
    </source>
</reference>
<evidence type="ECO:0000256" key="2">
    <source>
        <dbReference type="ARBA" id="ARBA00023002"/>
    </source>
</evidence>
<dbReference type="GO" id="GO:0050661">
    <property type="term" value="F:NADP binding"/>
    <property type="evidence" value="ECO:0007669"/>
    <property type="project" value="InterPro"/>
</dbReference>
<comment type="caution">
    <text evidence="4">Lacks conserved residue(s) required for the propagation of feature annotation.</text>
</comment>
<dbReference type="GO" id="GO:0008883">
    <property type="term" value="F:glutamyl-tRNA reductase activity"/>
    <property type="evidence" value="ECO:0007669"/>
    <property type="project" value="UniProtKB-UniRule"/>
</dbReference>
<comment type="function">
    <text evidence="4">Catalyzes the NADPH-dependent reduction of glutamyl-tRNA(Glu) to glutamate 1-semialdehyde (GSA).</text>
</comment>
<dbReference type="SUPFAM" id="SSF69742">
    <property type="entry name" value="Glutamyl tRNA-reductase catalytic, N-terminal domain"/>
    <property type="match status" value="1"/>
</dbReference>
<feature type="binding site" evidence="4 6">
    <location>
        <position position="116"/>
    </location>
    <ligand>
        <name>substrate</name>
    </ligand>
</feature>
<dbReference type="PANTHER" id="PTHR43013">
    <property type="entry name" value="GLUTAMYL-TRNA REDUCTASE"/>
    <property type="match status" value="1"/>
</dbReference>
<dbReference type="GO" id="GO:0019353">
    <property type="term" value="P:protoporphyrinogen IX biosynthetic process from glutamate"/>
    <property type="evidence" value="ECO:0007669"/>
    <property type="project" value="TreeGrafter"/>
</dbReference>
<evidence type="ECO:0000313" key="11">
    <source>
        <dbReference type="Proteomes" id="UP000824118"/>
    </source>
</evidence>
<dbReference type="PANTHER" id="PTHR43013:SF1">
    <property type="entry name" value="GLUTAMYL-TRNA REDUCTASE"/>
    <property type="match status" value="1"/>
</dbReference>
<keyword evidence="3 4" id="KW-0627">Porphyrin biosynthesis</keyword>
<dbReference type="InterPro" id="IPR036343">
    <property type="entry name" value="GluRdtase_N_sf"/>
</dbReference>
<evidence type="ECO:0000259" key="8">
    <source>
        <dbReference type="Pfam" id="PF01488"/>
    </source>
</evidence>
<comment type="caution">
    <text evidence="10">The sequence shown here is derived from an EMBL/GenBank/DDBJ whole genome shotgun (WGS) entry which is preliminary data.</text>
</comment>
<evidence type="ECO:0000256" key="5">
    <source>
        <dbReference type="PIRSR" id="PIRSR000445-1"/>
    </source>
</evidence>
<evidence type="ECO:0000256" key="6">
    <source>
        <dbReference type="PIRSR" id="PIRSR000445-2"/>
    </source>
</evidence>
<dbReference type="PROSITE" id="PS00747">
    <property type="entry name" value="GLUTR"/>
    <property type="match status" value="1"/>
</dbReference>
<evidence type="ECO:0000259" key="9">
    <source>
        <dbReference type="Pfam" id="PF05201"/>
    </source>
</evidence>
<accession>A0A9D1LWW6</accession>
<dbReference type="InterPro" id="IPR018214">
    <property type="entry name" value="GluRdtase_CS"/>
</dbReference>
<dbReference type="Pfam" id="PF05201">
    <property type="entry name" value="GlutR_N"/>
    <property type="match status" value="1"/>
</dbReference>
<feature type="domain" description="Quinate/shikimate 5-dehydrogenase/glutamyl-tRNA reductase" evidence="8">
    <location>
        <begin position="176"/>
        <end position="299"/>
    </location>
</feature>
<dbReference type="InterPro" id="IPR000343">
    <property type="entry name" value="4pyrrol_synth_GluRdtase"/>
</dbReference>
<evidence type="ECO:0000313" key="10">
    <source>
        <dbReference type="EMBL" id="HIU49518.1"/>
    </source>
</evidence>
<sequence>MYCVSISHKTAPAEIREKFNYSKEEKIELLRQMRSIFSVKEALVLCTCNRTEFYFCGDKNSVLEMEKLVSRVSNVSLDDIKEFFRIYGDKKSIDHIFRVTCGIESMIIGEDEILGQVKNAYSLAHEAGTTGFILNSVFQKAIACSKKIKTDTPLSKTPVSTATLTARTVFYEDFSKKDKNVLLIGATGEMGKAILNNLLSKPNIYIICPLRKKLGFVPKDESRVKCVPYEERYQYMDWADAVVSATSSPHYTVMRREIEKRSIRDKKRLFIDIAVPRDIDENVAEMKNTRLVTIDDFEIIAEENNRLKLQAVDWAVEICEKYQDELNRDMIFHDEFGTGENIDREKTVSLAKLLFKAKKEMDSHGFSQLIKIMKELDEVDI</sequence>
<dbReference type="InterPro" id="IPR036291">
    <property type="entry name" value="NAD(P)-bd_dom_sf"/>
</dbReference>
<feature type="binding site" evidence="4 6">
    <location>
        <position position="105"/>
    </location>
    <ligand>
        <name>substrate</name>
    </ligand>
</feature>
<comment type="pathway">
    <text evidence="4">Porphyrin-containing compound metabolism; protoporphyrin-IX biosynthesis; 5-aminolevulinate from L-glutamyl-tRNA(Glu): step 1/2.</text>
</comment>